<dbReference type="GeneID" id="95354122"/>
<proteinExistence type="predicted"/>
<feature type="transmembrane region" description="Helical" evidence="1">
    <location>
        <begin position="125"/>
        <end position="146"/>
    </location>
</feature>
<evidence type="ECO:0000256" key="1">
    <source>
        <dbReference type="SAM" id="Phobius"/>
    </source>
</evidence>
<sequence length="555" mass="59422">MSRFGERLREHAGDRPVLRRWPSWGAAAGAVLFYCLSLTPSMLPRSWWLQGVEAGVTAAIGYGFGALLGALAQRLGARPGPQVRRVARAVLAVLGSVLVIAVTARSVRWQGDVRRAVTLPPEISWWRWSLVPVVALLVLALVVPVARLLRLATRIVVHALGRVVPRAVAAGAGVVVVAVLVVGFVQGFLLAGVLNVVESAASLTDEGTTPGIVQPQLPTLSGSPASLESWQSLGSKGRDFVGTAATKAELTAFAGHEAVDPVRVYVGLRAADTLRGRADLAVAELERTGGFGRKVLAVMATTGSGWINKQASGPLEYLYAGDSAMVAIQYSYLPSWVSVLTEDEAVDAGRALFDAVHAKWATLPAGTRPRLVVFGESLGSFATEKAFDGRLDRLATETDGALLVGPTYDNPLWKTVTADREPGSPVWRPVFEDGRSVRFAQVPADLDVPARPWDGTRIVYLQNGSDPIVWWSPAMLLSRPEWLEDPRAKDVSPAMRWYPVVTFWQVVCDLMGANNVPPNFGHRYGTLPTDAWAAIAAPPGWTAADTARLAALMGS</sequence>
<protein>
    <recommendedName>
        <fullName evidence="6">Alpha/beta-hydrolase catalytic domain-containing protein</fullName>
    </recommendedName>
</protein>
<dbReference type="AlphaFoldDB" id="A0A919KVI1"/>
<dbReference type="RefSeq" id="WP_190212008.1">
    <property type="nucleotide sequence ID" value="NZ_BNBO01000019.1"/>
</dbReference>
<comment type="caution">
    <text evidence="4">The sequence shown here is derived from an EMBL/GenBank/DDBJ whole genome shotgun (WGS) entry which is preliminary data.</text>
</comment>
<accession>A0A919KVI1</accession>
<gene>
    <name evidence="4" type="ORF">GCM10018781_37120</name>
</gene>
<keyword evidence="1" id="KW-1133">Transmembrane helix</keyword>
<dbReference type="EMBL" id="BNBO01000019">
    <property type="protein sequence ID" value="GHH73241.1"/>
    <property type="molecule type" value="Genomic_DNA"/>
</dbReference>
<organism evidence="4 5">
    <name type="scientific">Kitasatospora indigofera</name>
    <dbReference type="NCBI Taxonomy" id="67307"/>
    <lineage>
        <taxon>Bacteria</taxon>
        <taxon>Bacillati</taxon>
        <taxon>Actinomycetota</taxon>
        <taxon>Actinomycetes</taxon>
        <taxon>Kitasatosporales</taxon>
        <taxon>Streptomycetaceae</taxon>
        <taxon>Kitasatospora</taxon>
    </lineage>
</organism>
<keyword evidence="5" id="KW-1185">Reference proteome</keyword>
<dbReference type="Proteomes" id="UP000617734">
    <property type="component" value="Unassembled WGS sequence"/>
</dbReference>
<evidence type="ECO:0000259" key="2">
    <source>
        <dbReference type="Pfam" id="PF10081"/>
    </source>
</evidence>
<evidence type="ECO:0008006" key="6">
    <source>
        <dbReference type="Google" id="ProtNLM"/>
    </source>
</evidence>
<evidence type="ECO:0000259" key="3">
    <source>
        <dbReference type="Pfam" id="PF15420"/>
    </source>
</evidence>
<dbReference type="InterPro" id="IPR027788">
    <property type="entry name" value="Alpha/beta-hydrolase_N_dom"/>
</dbReference>
<evidence type="ECO:0000313" key="4">
    <source>
        <dbReference type="EMBL" id="GHH73241.1"/>
    </source>
</evidence>
<feature type="transmembrane region" description="Helical" evidence="1">
    <location>
        <begin position="167"/>
        <end position="194"/>
    </location>
</feature>
<dbReference type="InterPro" id="IPR027787">
    <property type="entry name" value="Alpha/beta-hydrolase_catalytic"/>
</dbReference>
<reference evidence="4" key="1">
    <citation type="journal article" date="2014" name="Int. J. Syst. Evol. Microbiol.">
        <title>Complete genome sequence of Corynebacterium casei LMG S-19264T (=DSM 44701T), isolated from a smear-ripened cheese.</title>
        <authorList>
            <consortium name="US DOE Joint Genome Institute (JGI-PGF)"/>
            <person name="Walter F."/>
            <person name="Albersmeier A."/>
            <person name="Kalinowski J."/>
            <person name="Ruckert C."/>
        </authorList>
    </citation>
    <scope>NUCLEOTIDE SEQUENCE</scope>
    <source>
        <strain evidence="4">JCM 4646</strain>
    </source>
</reference>
<feature type="transmembrane region" description="Helical" evidence="1">
    <location>
        <begin position="86"/>
        <end position="105"/>
    </location>
</feature>
<feature type="transmembrane region" description="Helical" evidence="1">
    <location>
        <begin position="55"/>
        <end position="74"/>
    </location>
</feature>
<dbReference type="Pfam" id="PF10081">
    <property type="entry name" value="Abhydrolase_9"/>
    <property type="match status" value="1"/>
</dbReference>
<reference evidence="4" key="2">
    <citation type="submission" date="2020-09" db="EMBL/GenBank/DDBJ databases">
        <authorList>
            <person name="Sun Q."/>
            <person name="Ohkuma M."/>
        </authorList>
    </citation>
    <scope>NUCLEOTIDE SEQUENCE</scope>
    <source>
        <strain evidence="4">JCM 4646</strain>
    </source>
</reference>
<feature type="transmembrane region" description="Helical" evidence="1">
    <location>
        <begin position="21"/>
        <end position="43"/>
    </location>
</feature>
<keyword evidence="1" id="KW-0472">Membrane</keyword>
<keyword evidence="1" id="KW-0812">Transmembrane</keyword>
<feature type="domain" description="Alpha/beta-hydrolase N-terminal" evidence="3">
    <location>
        <begin position="38"/>
        <end position="243"/>
    </location>
</feature>
<feature type="domain" description="Alpha/beta-hydrolase catalytic" evidence="2">
    <location>
        <begin position="262"/>
        <end position="549"/>
    </location>
</feature>
<name>A0A919KVI1_9ACTN</name>
<evidence type="ECO:0000313" key="5">
    <source>
        <dbReference type="Proteomes" id="UP000617734"/>
    </source>
</evidence>
<dbReference type="Pfam" id="PF15420">
    <property type="entry name" value="Abhydrolase_9_N"/>
    <property type="match status" value="1"/>
</dbReference>